<dbReference type="Proteomes" id="UP000278733">
    <property type="component" value="Chromosome"/>
</dbReference>
<dbReference type="InterPro" id="IPR024989">
    <property type="entry name" value="MFS_assoc_dom"/>
</dbReference>
<dbReference type="PANTHER" id="PTHR23522:SF10">
    <property type="entry name" value="3-PHENYLPROPIONIC ACID TRANSPORTER-RELATED"/>
    <property type="match status" value="1"/>
</dbReference>
<evidence type="ECO:0000256" key="1">
    <source>
        <dbReference type="ARBA" id="ARBA00004429"/>
    </source>
</evidence>
<dbReference type="Gene3D" id="1.20.1250.20">
    <property type="entry name" value="MFS general substrate transporter like domains"/>
    <property type="match status" value="1"/>
</dbReference>
<gene>
    <name evidence="10" type="primary">hcaT_2</name>
    <name evidence="10" type="ORF">NCTC8284_00728</name>
</gene>
<feature type="transmembrane region" description="Helical" evidence="8">
    <location>
        <begin position="75"/>
        <end position="98"/>
    </location>
</feature>
<keyword evidence="6 8" id="KW-1133">Transmembrane helix</keyword>
<evidence type="ECO:0000256" key="2">
    <source>
        <dbReference type="ARBA" id="ARBA00022448"/>
    </source>
</evidence>
<dbReference type="SUPFAM" id="SSF103473">
    <property type="entry name" value="MFS general substrate transporter"/>
    <property type="match status" value="1"/>
</dbReference>
<organism evidence="10 11">
    <name type="scientific">Rodentibacter pneumotropicus</name>
    <dbReference type="NCBI Taxonomy" id="758"/>
    <lineage>
        <taxon>Bacteria</taxon>
        <taxon>Pseudomonadati</taxon>
        <taxon>Pseudomonadota</taxon>
        <taxon>Gammaproteobacteria</taxon>
        <taxon>Pasteurellales</taxon>
        <taxon>Pasteurellaceae</taxon>
        <taxon>Rodentibacter</taxon>
    </lineage>
</organism>
<keyword evidence="3" id="KW-1003">Cell membrane</keyword>
<dbReference type="Pfam" id="PF12832">
    <property type="entry name" value="MFS_1_like"/>
    <property type="match status" value="1"/>
</dbReference>
<evidence type="ECO:0000256" key="8">
    <source>
        <dbReference type="SAM" id="Phobius"/>
    </source>
</evidence>
<keyword evidence="5 8" id="KW-0812">Transmembrane</keyword>
<reference evidence="10 11" key="1">
    <citation type="submission" date="2018-12" db="EMBL/GenBank/DDBJ databases">
        <authorList>
            <consortium name="Pathogen Informatics"/>
        </authorList>
    </citation>
    <scope>NUCLEOTIDE SEQUENCE [LARGE SCALE GENOMIC DNA]</scope>
    <source>
        <strain evidence="10 11">NCTC8284</strain>
    </source>
</reference>
<protein>
    <submittedName>
        <fullName evidence="10">3-phenylpropionic acid transporter</fullName>
    </submittedName>
</protein>
<dbReference type="KEGG" id="rpne:NCTC8284_00728"/>
<proteinExistence type="predicted"/>
<dbReference type="GO" id="GO:0015528">
    <property type="term" value="F:lactose:proton symporter activity"/>
    <property type="evidence" value="ECO:0007669"/>
    <property type="project" value="TreeGrafter"/>
</dbReference>
<name>A0A3S4TTK8_9PAST</name>
<dbReference type="EMBL" id="LR134405">
    <property type="protein sequence ID" value="VEH65583.1"/>
    <property type="molecule type" value="Genomic_DNA"/>
</dbReference>
<dbReference type="AlphaFoldDB" id="A0A3S4TTK8"/>
<comment type="subcellular location">
    <subcellularLocation>
        <location evidence="1">Cell inner membrane</location>
        <topology evidence="1">Multi-pass membrane protein</topology>
    </subcellularLocation>
</comment>
<dbReference type="GO" id="GO:0005886">
    <property type="term" value="C:plasma membrane"/>
    <property type="evidence" value="ECO:0007669"/>
    <property type="project" value="UniProtKB-SubCell"/>
</dbReference>
<evidence type="ECO:0000256" key="4">
    <source>
        <dbReference type="ARBA" id="ARBA00022519"/>
    </source>
</evidence>
<evidence type="ECO:0000256" key="7">
    <source>
        <dbReference type="ARBA" id="ARBA00023136"/>
    </source>
</evidence>
<dbReference type="InterPro" id="IPR036259">
    <property type="entry name" value="MFS_trans_sf"/>
</dbReference>
<feature type="transmembrane region" description="Helical" evidence="8">
    <location>
        <begin position="40"/>
        <end position="63"/>
    </location>
</feature>
<evidence type="ECO:0000259" key="9">
    <source>
        <dbReference type="Pfam" id="PF12832"/>
    </source>
</evidence>
<evidence type="ECO:0000256" key="5">
    <source>
        <dbReference type="ARBA" id="ARBA00022692"/>
    </source>
</evidence>
<keyword evidence="7 8" id="KW-0472">Membrane</keyword>
<feature type="domain" description="Major facilitator superfamily associated" evidence="9">
    <location>
        <begin position="8"/>
        <end position="114"/>
    </location>
</feature>
<keyword evidence="2" id="KW-0813">Transport</keyword>
<evidence type="ECO:0000256" key="6">
    <source>
        <dbReference type="ARBA" id="ARBA00022989"/>
    </source>
</evidence>
<sequence length="134" mass="15140">MQIRPFYWLALSFLGYYCAYGVFLPFFPAWLKSQQYGEEMIGLIIGSAYIFRFIGGLFFSSLIKKADHIINSLRLLALASAIIMATMSLVAHNFWLLFSAIGLLPCSIPPVCRLVIPWLPHGNVKSDWTTARFG</sequence>
<keyword evidence="4" id="KW-0997">Cell inner membrane</keyword>
<accession>A0A3S4TTK8</accession>
<feature type="transmembrane region" description="Helical" evidence="8">
    <location>
        <begin position="7"/>
        <end position="28"/>
    </location>
</feature>
<evidence type="ECO:0000313" key="11">
    <source>
        <dbReference type="Proteomes" id="UP000278733"/>
    </source>
</evidence>
<evidence type="ECO:0000256" key="3">
    <source>
        <dbReference type="ARBA" id="ARBA00022475"/>
    </source>
</evidence>
<dbReference type="GO" id="GO:0030395">
    <property type="term" value="F:lactose binding"/>
    <property type="evidence" value="ECO:0007669"/>
    <property type="project" value="TreeGrafter"/>
</dbReference>
<dbReference type="PANTHER" id="PTHR23522">
    <property type="entry name" value="BLL5896 PROTEIN"/>
    <property type="match status" value="1"/>
</dbReference>
<evidence type="ECO:0000313" key="10">
    <source>
        <dbReference type="EMBL" id="VEH65583.1"/>
    </source>
</evidence>